<keyword evidence="1" id="KW-1133">Transmembrane helix</keyword>
<evidence type="ECO:0000313" key="2">
    <source>
        <dbReference type="EMBL" id="MDG3495374.1"/>
    </source>
</evidence>
<accession>A0A9X4RLU3</accession>
<organism evidence="2 3">
    <name type="scientific">Pseudanabaena catenata USMAC16</name>
    <dbReference type="NCBI Taxonomy" id="1855837"/>
    <lineage>
        <taxon>Bacteria</taxon>
        <taxon>Bacillati</taxon>
        <taxon>Cyanobacteriota</taxon>
        <taxon>Cyanophyceae</taxon>
        <taxon>Pseudanabaenales</taxon>
        <taxon>Pseudanabaenaceae</taxon>
        <taxon>Pseudanabaena</taxon>
    </lineage>
</organism>
<dbReference type="Proteomes" id="UP001152872">
    <property type="component" value="Unassembled WGS sequence"/>
</dbReference>
<gene>
    <name evidence="2" type="ORF">FEV09_12465</name>
</gene>
<sequence>MAPNKPKRKLNFLDFASIVILLYLALKFVAVPIVQTAANFTHRDQVVGDIAKVPDFTFPDITLIAIILLFQPQTSDIFKSIDFSSGGLKAEFKDLRSEMLQTKEDLDKRQQEQIDRMNKLQNFMYCLILTPKEIEKLNGIKDSSMHEFYVSKDAASELRRLRDSNLIALVPPFQSISDLEKASNYGSIAIDLVKYCELTKSGRQYLQNLEEIIRQKHQKDQNN</sequence>
<name>A0A9X4RLU3_9CYAN</name>
<evidence type="ECO:0000256" key="1">
    <source>
        <dbReference type="SAM" id="Phobius"/>
    </source>
</evidence>
<proteinExistence type="predicted"/>
<keyword evidence="1" id="KW-0812">Transmembrane</keyword>
<keyword evidence="1" id="KW-0472">Membrane</keyword>
<reference evidence="2" key="1">
    <citation type="submission" date="2019-05" db="EMBL/GenBank/DDBJ databases">
        <title>Whole genome sequencing of Pseudanabaena catenata USMAC16.</title>
        <authorList>
            <person name="Khan Z."/>
            <person name="Omar W.M."/>
            <person name="Convey P."/>
            <person name="Merican F."/>
            <person name="Najimudin N."/>
        </authorList>
    </citation>
    <scope>NUCLEOTIDE SEQUENCE</scope>
    <source>
        <strain evidence="2">USMAC16</strain>
    </source>
</reference>
<protein>
    <submittedName>
        <fullName evidence="2">Uncharacterized protein</fullName>
    </submittedName>
</protein>
<keyword evidence="3" id="KW-1185">Reference proteome</keyword>
<dbReference type="RefSeq" id="WP_009627495.1">
    <property type="nucleotide sequence ID" value="NZ_VBTY01000097.1"/>
</dbReference>
<evidence type="ECO:0000313" key="3">
    <source>
        <dbReference type="Proteomes" id="UP001152872"/>
    </source>
</evidence>
<feature type="transmembrane region" description="Helical" evidence="1">
    <location>
        <begin position="12"/>
        <end position="34"/>
    </location>
</feature>
<dbReference type="EMBL" id="VBTY01000097">
    <property type="protein sequence ID" value="MDG3495374.1"/>
    <property type="molecule type" value="Genomic_DNA"/>
</dbReference>
<comment type="caution">
    <text evidence="2">The sequence shown here is derived from an EMBL/GenBank/DDBJ whole genome shotgun (WGS) entry which is preliminary data.</text>
</comment>
<dbReference type="AlphaFoldDB" id="A0A9X4RLU3"/>